<reference evidence="2 3" key="1">
    <citation type="submission" date="2016-04" db="EMBL/GenBank/DDBJ databases">
        <title>Peptidophaga gingivicola gen. nov., sp. nov., isolated from human subgingival plaque.</title>
        <authorList>
            <person name="Beall C.J."/>
            <person name="Mokrzan E.M."/>
            <person name="Griffen A.L."/>
            <person name="Leys E.J."/>
        </authorList>
    </citation>
    <scope>NUCLEOTIDE SEQUENCE [LARGE SCALE GENOMIC DNA]</scope>
    <source>
        <strain evidence="2 3">BA112</strain>
    </source>
</reference>
<dbReference type="STRING" id="1823756.A4H34_01205"/>
<dbReference type="SUPFAM" id="SSF51430">
    <property type="entry name" value="NAD(P)-linked oxidoreductase"/>
    <property type="match status" value="1"/>
</dbReference>
<evidence type="ECO:0000313" key="2">
    <source>
        <dbReference type="EMBL" id="OAP85840.1"/>
    </source>
</evidence>
<dbReference type="EMBL" id="LVZK01000001">
    <property type="protein sequence ID" value="OAP85840.1"/>
    <property type="molecule type" value="Genomic_DNA"/>
</dbReference>
<dbReference type="InterPro" id="IPR023210">
    <property type="entry name" value="NADP_OxRdtase_dom"/>
</dbReference>
<dbReference type="InterPro" id="IPR018170">
    <property type="entry name" value="Aldo/ket_reductase_CS"/>
</dbReference>
<dbReference type="InterPro" id="IPR036812">
    <property type="entry name" value="NAD(P)_OxRdtase_dom_sf"/>
</dbReference>
<protein>
    <submittedName>
        <fullName evidence="2">Alcohol dehydrogenase</fullName>
    </submittedName>
</protein>
<dbReference type="InterPro" id="IPR050523">
    <property type="entry name" value="AKR_Detox_Biosynth"/>
</dbReference>
<dbReference type="GO" id="GO:0016491">
    <property type="term" value="F:oxidoreductase activity"/>
    <property type="evidence" value="ECO:0007669"/>
    <property type="project" value="InterPro"/>
</dbReference>
<accession>A0A179B2Z1</accession>
<dbReference type="InterPro" id="IPR020471">
    <property type="entry name" value="AKR"/>
</dbReference>
<organism evidence="2 3">
    <name type="scientific">Peptidiphaga gingivicola</name>
    <dbReference type="NCBI Taxonomy" id="2741497"/>
    <lineage>
        <taxon>Bacteria</taxon>
        <taxon>Bacillati</taxon>
        <taxon>Actinomycetota</taxon>
        <taxon>Actinomycetes</taxon>
        <taxon>Actinomycetales</taxon>
        <taxon>Actinomycetaceae</taxon>
        <taxon>Peptidiphaga</taxon>
    </lineage>
</organism>
<dbReference type="Gene3D" id="3.20.20.100">
    <property type="entry name" value="NADP-dependent oxidoreductase domain"/>
    <property type="match status" value="1"/>
</dbReference>
<dbReference type="Pfam" id="PF00248">
    <property type="entry name" value="Aldo_ket_red"/>
    <property type="match status" value="1"/>
</dbReference>
<name>A0A179B2Z1_9ACTO</name>
<gene>
    <name evidence="2" type="ORF">A4H34_01205</name>
</gene>
<dbReference type="PANTHER" id="PTHR43364">
    <property type="entry name" value="NADH-SPECIFIC METHYLGLYOXAL REDUCTASE-RELATED"/>
    <property type="match status" value="1"/>
</dbReference>
<dbReference type="Proteomes" id="UP000078368">
    <property type="component" value="Unassembled WGS sequence"/>
</dbReference>
<proteinExistence type="predicted"/>
<evidence type="ECO:0000259" key="1">
    <source>
        <dbReference type="Pfam" id="PF00248"/>
    </source>
</evidence>
<dbReference type="OrthoDB" id="9768793at2"/>
<comment type="caution">
    <text evidence="2">The sequence shown here is derived from an EMBL/GenBank/DDBJ whole genome shotgun (WGS) entry which is preliminary data.</text>
</comment>
<dbReference type="PRINTS" id="PR00069">
    <property type="entry name" value="ALDKETRDTASE"/>
</dbReference>
<sequence>MKNIPLGSTGVSISPITLGGNTFGWTSTREESFEVLDAYLAGGGTTIDTADAYSAWAPGNRGGESEETIGQWLAARGYSKGSGREGVVVATKVARHPQFEGLSPKNVAAACNASLERLGVDFVDVYFAHFDDDAVAIPDMAEAFSALVDAGKARAVGLSNFTPERMEEWLRCAEENGLHKPTILQQHYNLVKRRRFEASYLPLARKHGMAAQSYFALASGFLTGKYRSEDGAKTNAARGGAAARYLTEEGLAVLAALDDVAAQLGASPASVALAWQHAKGVDSPVASARTVGQLPDLLTALDLKLTAEQAAILDAASAPMA</sequence>
<dbReference type="GO" id="GO:0005829">
    <property type="term" value="C:cytosol"/>
    <property type="evidence" value="ECO:0007669"/>
    <property type="project" value="TreeGrafter"/>
</dbReference>
<dbReference type="AlphaFoldDB" id="A0A179B2Z1"/>
<dbReference type="PANTHER" id="PTHR43364:SF6">
    <property type="entry name" value="OXIDOREDUCTASE-RELATED"/>
    <property type="match status" value="1"/>
</dbReference>
<feature type="domain" description="NADP-dependent oxidoreductase" evidence="1">
    <location>
        <begin position="15"/>
        <end position="316"/>
    </location>
</feature>
<keyword evidence="3" id="KW-1185">Reference proteome</keyword>
<evidence type="ECO:0000313" key="3">
    <source>
        <dbReference type="Proteomes" id="UP000078368"/>
    </source>
</evidence>
<dbReference type="PROSITE" id="PS00062">
    <property type="entry name" value="ALDOKETO_REDUCTASE_2"/>
    <property type="match status" value="1"/>
</dbReference>
<dbReference type="RefSeq" id="WP_064230796.1">
    <property type="nucleotide sequence ID" value="NZ_LVZK01000001.1"/>
</dbReference>